<comment type="caution">
    <text evidence="1">The sequence shown here is derived from an EMBL/GenBank/DDBJ whole genome shotgun (WGS) entry which is preliminary data.</text>
</comment>
<evidence type="ECO:0000313" key="1">
    <source>
        <dbReference type="EMBL" id="MDR6209307.1"/>
    </source>
</evidence>
<gene>
    <name evidence="1" type="ORF">QE364_000999</name>
</gene>
<reference evidence="1" key="1">
    <citation type="submission" date="2023-08" db="EMBL/GenBank/DDBJ databases">
        <title>Functional and genomic diversity of the sorghum phyllosphere microbiome.</title>
        <authorList>
            <person name="Shade A."/>
        </authorList>
    </citation>
    <scope>NUCLEOTIDE SEQUENCE</scope>
    <source>
        <strain evidence="1">SORGH_AS_0885</strain>
    </source>
</reference>
<keyword evidence="2" id="KW-1185">Reference proteome</keyword>
<proteinExistence type="predicted"/>
<evidence type="ECO:0000313" key="2">
    <source>
        <dbReference type="Proteomes" id="UP001261666"/>
    </source>
</evidence>
<name>A0ACC6IFB5_9ACTN</name>
<protein>
    <submittedName>
        <fullName evidence="1">ABC-type multidrug transport system fused ATPase/permease subunit</fullName>
    </submittedName>
</protein>
<dbReference type="EMBL" id="JAVIZJ010000002">
    <property type="protein sequence ID" value="MDR6209307.1"/>
    <property type="molecule type" value="Genomic_DNA"/>
</dbReference>
<accession>A0ACC6IFB5</accession>
<sequence>MTTSAATVQRLLRPVRALVATALLVEALAAAALLVPVLAAVAAARAALLGDPPSPSTAVVALVGATVHVVGHGAASWLLHVADNRLQLELRERVLATCATRPLEELDREGAVGLKRSVGDDVDALHHLVGHALADATGSVVLLAVGTVVLLQTSPPLAVAALAPALVAVLLQRRQTRRSVEQMERYAAASAEVDRAAVELVRVAPSLRVYDVEPHATTAVPGQVRRPFLDAARTWSAFVRSWAATMTPTMAAQQVLLSGAGVVAVVAVALLVGGVAGVDGVTAVLVVVAVTPAVTSPLWSLAFATQDLALGTAAARRLETLVDVPAPVPASPARPSSPAGAWNGREAPRVEARGLTVLRDGRRVLDAASFDVPVGLVTVVVGASGSGKSTALECLAGLVPAHEGGVLVAGTPRPAGTGWTRHVAAVVQSPGTLRASVLDNVRLGRPDLSEDACHAALASAGLASRVDRLPQGIHTVLGDGVALSGGERQRLALARALAAQPRFLLLDEPTSWVDRATAARLDACVASLRGRCTVVRSDHRLGVALAADHVVVLTRGRVVEEGAPAELRARGGQFAALLAAAPATAAPGGPA</sequence>
<dbReference type="Proteomes" id="UP001261666">
    <property type="component" value="Unassembled WGS sequence"/>
</dbReference>
<organism evidence="1 2">
    <name type="scientific">Nocardioides zeae</name>
    <dbReference type="NCBI Taxonomy" id="1457234"/>
    <lineage>
        <taxon>Bacteria</taxon>
        <taxon>Bacillati</taxon>
        <taxon>Actinomycetota</taxon>
        <taxon>Actinomycetes</taxon>
        <taxon>Propionibacteriales</taxon>
        <taxon>Nocardioidaceae</taxon>
        <taxon>Nocardioides</taxon>
    </lineage>
</organism>